<name>A0A5J4RG59_9ZZZZ</name>
<evidence type="ECO:0000256" key="1">
    <source>
        <dbReference type="SAM" id="Coils"/>
    </source>
</evidence>
<reference evidence="3" key="1">
    <citation type="submission" date="2019-03" db="EMBL/GenBank/DDBJ databases">
        <title>Single cell metagenomics reveals metabolic interactions within the superorganism composed of flagellate Streblomastix strix and complex community of Bacteroidetes bacteria on its surface.</title>
        <authorList>
            <person name="Treitli S.C."/>
            <person name="Kolisko M."/>
            <person name="Husnik F."/>
            <person name="Keeling P."/>
            <person name="Hampl V."/>
        </authorList>
    </citation>
    <scope>NUCLEOTIDE SEQUENCE</scope>
    <source>
        <strain evidence="3">STM</strain>
    </source>
</reference>
<feature type="transmembrane region" description="Helical" evidence="2">
    <location>
        <begin position="37"/>
        <end position="56"/>
    </location>
</feature>
<keyword evidence="2" id="KW-0812">Transmembrane</keyword>
<gene>
    <name evidence="3" type="ORF">EZS27_019559</name>
</gene>
<evidence type="ECO:0000256" key="2">
    <source>
        <dbReference type="SAM" id="Phobius"/>
    </source>
</evidence>
<keyword evidence="1" id="KW-0175">Coiled coil</keyword>
<evidence type="ECO:0000313" key="3">
    <source>
        <dbReference type="EMBL" id="KAA6331881.1"/>
    </source>
</evidence>
<sequence length="146" mass="17160">MTAVNTMTEQFKNLIEEVKKPTKVNHHHVIDIGSSKVFFSLVSMCIVILILSLAIYNQRQAISQYKGNDLKYRYIKMRGHTTGENIYRLERLFEHQDSVALIHKQVEKYEQLVKEQAKKIERMKLNAEEAERLQKSIKVLKNKKTN</sequence>
<feature type="coiled-coil region" evidence="1">
    <location>
        <begin position="106"/>
        <end position="143"/>
    </location>
</feature>
<organism evidence="3">
    <name type="scientific">termite gut metagenome</name>
    <dbReference type="NCBI Taxonomy" id="433724"/>
    <lineage>
        <taxon>unclassified sequences</taxon>
        <taxon>metagenomes</taxon>
        <taxon>organismal metagenomes</taxon>
    </lineage>
</organism>
<dbReference type="AlphaFoldDB" id="A0A5J4RG59"/>
<dbReference type="EMBL" id="SNRY01001312">
    <property type="protein sequence ID" value="KAA6331881.1"/>
    <property type="molecule type" value="Genomic_DNA"/>
</dbReference>
<accession>A0A5J4RG59</accession>
<keyword evidence="2" id="KW-1133">Transmembrane helix</keyword>
<proteinExistence type="predicted"/>
<comment type="caution">
    <text evidence="3">The sequence shown here is derived from an EMBL/GenBank/DDBJ whole genome shotgun (WGS) entry which is preliminary data.</text>
</comment>
<protein>
    <submittedName>
        <fullName evidence="3">Uncharacterized protein</fullName>
    </submittedName>
</protein>
<keyword evidence="2" id="KW-0472">Membrane</keyword>